<evidence type="ECO:0000313" key="1">
    <source>
        <dbReference type="EMBL" id="JAH46368.1"/>
    </source>
</evidence>
<sequence length="40" mass="4590">MLIGLELEILQEKTCPEWQLPALILGKLKKISGQMYSLPY</sequence>
<protein>
    <submittedName>
        <fullName evidence="1">Uncharacterized protein</fullName>
    </submittedName>
</protein>
<organism evidence="1">
    <name type="scientific">Anguilla anguilla</name>
    <name type="common">European freshwater eel</name>
    <name type="synonym">Muraena anguilla</name>
    <dbReference type="NCBI Taxonomy" id="7936"/>
    <lineage>
        <taxon>Eukaryota</taxon>
        <taxon>Metazoa</taxon>
        <taxon>Chordata</taxon>
        <taxon>Craniata</taxon>
        <taxon>Vertebrata</taxon>
        <taxon>Euteleostomi</taxon>
        <taxon>Actinopterygii</taxon>
        <taxon>Neopterygii</taxon>
        <taxon>Teleostei</taxon>
        <taxon>Anguilliformes</taxon>
        <taxon>Anguillidae</taxon>
        <taxon>Anguilla</taxon>
    </lineage>
</organism>
<proteinExistence type="predicted"/>
<accession>A0A0E9T0W8</accession>
<reference evidence="1" key="2">
    <citation type="journal article" date="2015" name="Fish Shellfish Immunol.">
        <title>Early steps in the European eel (Anguilla anguilla)-Vibrio vulnificus interaction in the gills: Role of the RtxA13 toxin.</title>
        <authorList>
            <person name="Callol A."/>
            <person name="Pajuelo D."/>
            <person name="Ebbesson L."/>
            <person name="Teles M."/>
            <person name="MacKenzie S."/>
            <person name="Amaro C."/>
        </authorList>
    </citation>
    <scope>NUCLEOTIDE SEQUENCE</scope>
</reference>
<reference evidence="1" key="1">
    <citation type="submission" date="2014-11" db="EMBL/GenBank/DDBJ databases">
        <authorList>
            <person name="Amaro Gonzalez C."/>
        </authorList>
    </citation>
    <scope>NUCLEOTIDE SEQUENCE</scope>
</reference>
<dbReference type="AlphaFoldDB" id="A0A0E9T0W8"/>
<name>A0A0E9T0W8_ANGAN</name>
<dbReference type="EMBL" id="GBXM01062209">
    <property type="protein sequence ID" value="JAH46368.1"/>
    <property type="molecule type" value="Transcribed_RNA"/>
</dbReference>